<feature type="binding site" evidence="10">
    <location>
        <position position="240"/>
    </location>
    <ligand>
        <name>ATP</name>
        <dbReference type="ChEBI" id="CHEBI:30616"/>
    </ligand>
</feature>
<dbReference type="InterPro" id="IPR001412">
    <property type="entry name" value="aa-tRNA-synth_I_CS"/>
</dbReference>
<evidence type="ECO:0000256" key="7">
    <source>
        <dbReference type="ARBA" id="ARBA00022840"/>
    </source>
</evidence>
<feature type="short sequence motif" description="'HIGH' region" evidence="10">
    <location>
        <begin position="9"/>
        <end position="19"/>
    </location>
</feature>
<accession>A0A0S2SIZ1</accession>
<proteinExistence type="inferred from homology"/>
<evidence type="ECO:0000259" key="11">
    <source>
        <dbReference type="Pfam" id="PF00749"/>
    </source>
</evidence>
<reference evidence="13 14" key="2">
    <citation type="journal article" date="2016" name="Genome Announc.">
        <title>Complete Genome Sequence of the Highly Virulent Aeromonas schubertii Strain WL1483, Isolated from Diseased Snakehead Fish (Channa argus) in China.</title>
        <authorList>
            <person name="Liu L."/>
            <person name="Li N."/>
            <person name="Zhang D."/>
            <person name="Fu X."/>
            <person name="Shi C."/>
            <person name="Lin Q."/>
            <person name="Hao G."/>
        </authorList>
    </citation>
    <scope>NUCLEOTIDE SEQUENCE [LARGE SCALE GENOMIC DNA]</scope>
    <source>
        <strain evidence="13 14">WL1483</strain>
    </source>
</reference>
<evidence type="ECO:0000256" key="2">
    <source>
        <dbReference type="ARBA" id="ARBA00007894"/>
    </source>
</evidence>
<dbReference type="EMBL" id="CP013067">
    <property type="protein sequence ID" value="ALP41643.1"/>
    <property type="molecule type" value="Genomic_DNA"/>
</dbReference>
<dbReference type="InterPro" id="IPR000924">
    <property type="entry name" value="Glu/Gln-tRNA-synth"/>
</dbReference>
<evidence type="ECO:0000313" key="14">
    <source>
        <dbReference type="Proteomes" id="UP000058114"/>
    </source>
</evidence>
<comment type="subcellular location">
    <subcellularLocation>
        <location evidence="1 10">Cytoplasm</location>
    </subcellularLocation>
</comment>
<dbReference type="Pfam" id="PF19269">
    <property type="entry name" value="Anticodon_2"/>
    <property type="match status" value="1"/>
</dbReference>
<keyword evidence="5 10" id="KW-0436">Ligase</keyword>
<dbReference type="InterPro" id="IPR049940">
    <property type="entry name" value="GluQ/Sye"/>
</dbReference>
<keyword evidence="4 10" id="KW-0963">Cytoplasm</keyword>
<dbReference type="CDD" id="cd00808">
    <property type="entry name" value="GluRS_core"/>
    <property type="match status" value="1"/>
</dbReference>
<keyword evidence="6 10" id="KW-0547">Nucleotide-binding</keyword>
<dbReference type="EC" id="6.1.1.17" evidence="10"/>
<evidence type="ECO:0000256" key="3">
    <source>
        <dbReference type="ARBA" id="ARBA00011245"/>
    </source>
</evidence>
<dbReference type="GO" id="GO:0004818">
    <property type="term" value="F:glutamate-tRNA ligase activity"/>
    <property type="evidence" value="ECO:0007669"/>
    <property type="project" value="UniProtKB-UniRule"/>
</dbReference>
<evidence type="ECO:0000256" key="10">
    <source>
        <dbReference type="HAMAP-Rule" id="MF_00022"/>
    </source>
</evidence>
<dbReference type="GO" id="GO:0006424">
    <property type="term" value="P:glutamyl-tRNA aminoacylation"/>
    <property type="evidence" value="ECO:0007669"/>
    <property type="project" value="UniProtKB-UniRule"/>
</dbReference>
<gene>
    <name evidence="10 13" type="primary">gltX</name>
    <name evidence="13" type="ORF">WL1483_2224</name>
</gene>
<dbReference type="GO" id="GO:0005829">
    <property type="term" value="C:cytosol"/>
    <property type="evidence" value="ECO:0007669"/>
    <property type="project" value="TreeGrafter"/>
</dbReference>
<feature type="short sequence motif" description="'KMSKS' region" evidence="10">
    <location>
        <begin position="237"/>
        <end position="241"/>
    </location>
</feature>
<dbReference type="InterPro" id="IPR045462">
    <property type="entry name" value="aa-tRNA-synth_I_cd-bd"/>
</dbReference>
<sequence length="471" mass="52710">MKVKTRFAPSPTGFLHVGGARTALYSWLFAKNQGGEFVLRIEDTDLERSTQEAIDAIIEGMAWLGLGWDEGPYYQTKRFDRYNALIDEMLADGCAYKCYCSKERLEALREGQMASGEKPRYDGKCRDGAHDHPADAPHVIRFRNPTEGSVVFDDHVRGRIEFANTELDDLIIRRTDGAPTYNFCVVVDDWDMEITHVVRGEDHINNTPRQINIYKALNAPVPEFAHVSMILGDDGAKLSKRHGAVSVMQYRDDGYLPEALLNYLVRLGWSHGDQEIFTLDEMIKLFSLDAISKSASAFNTDKLLWLNNHYMRTLDPAYVAKHLAWHMADQQIDTANGPELTAVITLLAERCNTLRELAAQSRYFFEEYEAIDEAAAKKHLRGVAAEPLALARQKLAALESWTTESLHQVIEATATELGQGMGKVGMPLRVAVTGLGQSPSIDAVMALVGKERVLGRIDRALAYITERMAAE</sequence>
<dbReference type="KEGG" id="asr:WL1483_2224"/>
<evidence type="ECO:0000256" key="8">
    <source>
        <dbReference type="ARBA" id="ARBA00022917"/>
    </source>
</evidence>
<keyword evidence="10" id="KW-0479">Metal-binding</keyword>
<dbReference type="PANTHER" id="PTHR43311">
    <property type="entry name" value="GLUTAMATE--TRNA LIGASE"/>
    <property type="match status" value="1"/>
</dbReference>
<dbReference type="GO" id="GO:0000049">
    <property type="term" value="F:tRNA binding"/>
    <property type="evidence" value="ECO:0007669"/>
    <property type="project" value="InterPro"/>
</dbReference>
<reference evidence="14" key="1">
    <citation type="submission" date="2015-10" db="EMBL/GenBank/DDBJ databases">
        <title>Complete Genome Sequence of Aeromonas schubertii strain WL1483.</title>
        <authorList>
            <person name="Liu L."/>
        </authorList>
    </citation>
    <scope>NUCLEOTIDE SEQUENCE [LARGE SCALE GENOMIC DNA]</scope>
    <source>
        <strain evidence="14">WL1483</strain>
    </source>
</reference>
<dbReference type="InterPro" id="IPR020751">
    <property type="entry name" value="aa-tRNA-synth_I_codon-bd_sub2"/>
</dbReference>
<evidence type="ECO:0000256" key="9">
    <source>
        <dbReference type="ARBA" id="ARBA00023146"/>
    </source>
</evidence>
<organism evidence="13 14">
    <name type="scientific">Aeromonas schubertii</name>
    <dbReference type="NCBI Taxonomy" id="652"/>
    <lineage>
        <taxon>Bacteria</taxon>
        <taxon>Pseudomonadati</taxon>
        <taxon>Pseudomonadota</taxon>
        <taxon>Gammaproteobacteria</taxon>
        <taxon>Aeromonadales</taxon>
        <taxon>Aeromonadaceae</taxon>
        <taxon>Aeromonas</taxon>
    </lineage>
</organism>
<comment type="cofactor">
    <cofactor evidence="10">
        <name>Zn(2+)</name>
        <dbReference type="ChEBI" id="CHEBI:29105"/>
    </cofactor>
    <text evidence="10">Binds 1 zinc ion per subunit.</text>
</comment>
<comment type="subunit">
    <text evidence="3 10">Monomer.</text>
</comment>
<keyword evidence="9 10" id="KW-0030">Aminoacyl-tRNA synthetase</keyword>
<evidence type="ECO:0000256" key="4">
    <source>
        <dbReference type="ARBA" id="ARBA00022490"/>
    </source>
</evidence>
<dbReference type="PROSITE" id="PS00178">
    <property type="entry name" value="AA_TRNA_LIGASE_I"/>
    <property type="match status" value="1"/>
</dbReference>
<feature type="binding site" evidence="10">
    <location>
        <position position="98"/>
    </location>
    <ligand>
        <name>Zn(2+)</name>
        <dbReference type="ChEBI" id="CHEBI:29105"/>
    </ligand>
</feature>
<dbReference type="Gene3D" id="1.10.10.350">
    <property type="match status" value="1"/>
</dbReference>
<evidence type="ECO:0000256" key="6">
    <source>
        <dbReference type="ARBA" id="ARBA00022741"/>
    </source>
</evidence>
<feature type="binding site" evidence="10">
    <location>
        <position position="100"/>
    </location>
    <ligand>
        <name>Zn(2+)</name>
        <dbReference type="ChEBI" id="CHEBI:29105"/>
    </ligand>
</feature>
<protein>
    <recommendedName>
        <fullName evidence="10">Glutamate--tRNA ligase</fullName>
        <ecNumber evidence="10">6.1.1.17</ecNumber>
    </recommendedName>
    <alternativeName>
        <fullName evidence="10">Glutamyl-tRNA synthetase</fullName>
        <shortName evidence="10">GluRS</shortName>
    </alternativeName>
</protein>
<dbReference type="RefSeq" id="WP_060584134.1">
    <property type="nucleotide sequence ID" value="NZ_CP013067.1"/>
</dbReference>
<dbReference type="AlphaFoldDB" id="A0A0S2SIZ1"/>
<dbReference type="NCBIfam" id="TIGR00464">
    <property type="entry name" value="gltX_bact"/>
    <property type="match status" value="1"/>
</dbReference>
<dbReference type="FunFam" id="3.40.50.620:FF:000007">
    <property type="entry name" value="Glutamate--tRNA ligase"/>
    <property type="match status" value="1"/>
</dbReference>
<keyword evidence="10" id="KW-0862">Zinc</keyword>
<comment type="function">
    <text evidence="10">Catalyzes the attachment of glutamate to tRNA(Glu) in a two-step reaction: glutamate is first activated by ATP to form Glu-AMP and then transferred to the acceptor end of tRNA(Glu).</text>
</comment>
<feature type="domain" description="Aminoacyl-tRNA synthetase class I anticodon-binding" evidence="12">
    <location>
        <begin position="321"/>
        <end position="461"/>
    </location>
</feature>
<comment type="catalytic activity">
    <reaction evidence="10">
        <text>tRNA(Glu) + L-glutamate + ATP = L-glutamyl-tRNA(Glu) + AMP + diphosphate</text>
        <dbReference type="Rhea" id="RHEA:23540"/>
        <dbReference type="Rhea" id="RHEA-COMP:9663"/>
        <dbReference type="Rhea" id="RHEA-COMP:9680"/>
        <dbReference type="ChEBI" id="CHEBI:29985"/>
        <dbReference type="ChEBI" id="CHEBI:30616"/>
        <dbReference type="ChEBI" id="CHEBI:33019"/>
        <dbReference type="ChEBI" id="CHEBI:78442"/>
        <dbReference type="ChEBI" id="CHEBI:78520"/>
        <dbReference type="ChEBI" id="CHEBI:456215"/>
        <dbReference type="EC" id="6.1.1.17"/>
    </reaction>
</comment>
<dbReference type="PRINTS" id="PR00987">
    <property type="entry name" value="TRNASYNTHGLU"/>
</dbReference>
<dbReference type="HAMAP" id="MF_00022">
    <property type="entry name" value="Glu_tRNA_synth_type1"/>
    <property type="match status" value="1"/>
</dbReference>
<dbReference type="GO" id="GO:0008270">
    <property type="term" value="F:zinc ion binding"/>
    <property type="evidence" value="ECO:0007669"/>
    <property type="project" value="UniProtKB-UniRule"/>
</dbReference>
<dbReference type="Gene3D" id="3.40.50.620">
    <property type="entry name" value="HUPs"/>
    <property type="match status" value="1"/>
</dbReference>
<keyword evidence="7 10" id="KW-0067">ATP-binding</keyword>
<dbReference type="Proteomes" id="UP000058114">
    <property type="component" value="Chromosome"/>
</dbReference>
<keyword evidence="8 10" id="KW-0648">Protein biosynthesis</keyword>
<dbReference type="Pfam" id="PF00749">
    <property type="entry name" value="tRNA-synt_1c"/>
    <property type="match status" value="1"/>
</dbReference>
<evidence type="ECO:0000259" key="12">
    <source>
        <dbReference type="Pfam" id="PF19269"/>
    </source>
</evidence>
<dbReference type="GO" id="GO:0005524">
    <property type="term" value="F:ATP binding"/>
    <property type="evidence" value="ECO:0007669"/>
    <property type="project" value="UniProtKB-UniRule"/>
</dbReference>
<dbReference type="InterPro" id="IPR020058">
    <property type="entry name" value="Glu/Gln-tRNA-synth_Ib_cat-dom"/>
</dbReference>
<dbReference type="InterPro" id="IPR014729">
    <property type="entry name" value="Rossmann-like_a/b/a_fold"/>
</dbReference>
<dbReference type="InterPro" id="IPR033910">
    <property type="entry name" value="GluRS_core"/>
</dbReference>
<dbReference type="InterPro" id="IPR008925">
    <property type="entry name" value="aa_tRNA-synth_I_cd-bd_sf"/>
</dbReference>
<comment type="similarity">
    <text evidence="2 10">Belongs to the class-I aminoacyl-tRNA synthetase family. Glutamate--tRNA ligase type 1 subfamily.</text>
</comment>
<feature type="binding site" evidence="10">
    <location>
        <position position="127"/>
    </location>
    <ligand>
        <name>Zn(2+)</name>
        <dbReference type="ChEBI" id="CHEBI:29105"/>
    </ligand>
</feature>
<evidence type="ECO:0000256" key="1">
    <source>
        <dbReference type="ARBA" id="ARBA00004496"/>
    </source>
</evidence>
<dbReference type="PATRIC" id="fig|652.5.peg.688"/>
<feature type="domain" description="Glutamyl/glutaminyl-tRNA synthetase class Ib catalytic" evidence="11">
    <location>
        <begin position="2"/>
        <end position="305"/>
    </location>
</feature>
<dbReference type="SUPFAM" id="SSF52374">
    <property type="entry name" value="Nucleotidylyl transferase"/>
    <property type="match status" value="1"/>
</dbReference>
<feature type="binding site" evidence="10">
    <location>
        <position position="125"/>
    </location>
    <ligand>
        <name>Zn(2+)</name>
        <dbReference type="ChEBI" id="CHEBI:29105"/>
    </ligand>
</feature>
<name>A0A0S2SIZ1_9GAMM</name>
<dbReference type="SUPFAM" id="SSF48163">
    <property type="entry name" value="An anticodon-binding domain of class I aminoacyl-tRNA synthetases"/>
    <property type="match status" value="1"/>
</dbReference>
<dbReference type="InterPro" id="IPR004527">
    <property type="entry name" value="Glu-tRNA-ligase_bac/mito"/>
</dbReference>
<evidence type="ECO:0000313" key="13">
    <source>
        <dbReference type="EMBL" id="ALP41643.1"/>
    </source>
</evidence>
<dbReference type="PANTHER" id="PTHR43311:SF2">
    <property type="entry name" value="GLUTAMATE--TRNA LIGASE, MITOCHONDRIAL-RELATED"/>
    <property type="match status" value="1"/>
</dbReference>
<evidence type="ECO:0000256" key="5">
    <source>
        <dbReference type="ARBA" id="ARBA00022598"/>
    </source>
</evidence>